<dbReference type="GeneID" id="8861253"/>
<dbReference type="VEuPathDB" id="AmoebaDB:NAEGRDRAFT_47385"/>
<dbReference type="OrthoDB" id="547133at2759"/>
<reference evidence="3 4" key="1">
    <citation type="journal article" date="2010" name="Cell">
        <title>The genome of Naegleria gruberi illuminates early eukaryotic versatility.</title>
        <authorList>
            <person name="Fritz-Laylin L.K."/>
            <person name="Prochnik S.E."/>
            <person name="Ginger M.L."/>
            <person name="Dacks J.B."/>
            <person name="Carpenter M.L."/>
            <person name="Field M.C."/>
            <person name="Kuo A."/>
            <person name="Paredez A."/>
            <person name="Chapman J."/>
            <person name="Pham J."/>
            <person name="Shu S."/>
            <person name="Neupane R."/>
            <person name="Cipriano M."/>
            <person name="Mancuso J."/>
            <person name="Tu H."/>
            <person name="Salamov A."/>
            <person name="Lindquist E."/>
            <person name="Shapiro H."/>
            <person name="Lucas S."/>
            <person name="Grigoriev I.V."/>
            <person name="Cande W.Z."/>
            <person name="Fulton C."/>
            <person name="Rokhsar D.S."/>
            <person name="Dawson S.C."/>
        </authorList>
    </citation>
    <scope>NUCLEOTIDE SEQUENCE [LARGE SCALE GENOMIC DNA]</scope>
    <source>
        <strain evidence="3 4">NEG-M</strain>
    </source>
</reference>
<organism evidence="4">
    <name type="scientific">Naegleria gruberi</name>
    <name type="common">Amoeba</name>
    <dbReference type="NCBI Taxonomy" id="5762"/>
    <lineage>
        <taxon>Eukaryota</taxon>
        <taxon>Discoba</taxon>
        <taxon>Heterolobosea</taxon>
        <taxon>Tetramitia</taxon>
        <taxon>Eutetramitia</taxon>
        <taxon>Vahlkampfiidae</taxon>
        <taxon>Naegleria</taxon>
    </lineage>
</organism>
<dbReference type="OMA" id="IYEEWCE"/>
<accession>D2V7W5</accession>
<feature type="compositionally biased region" description="Basic and acidic residues" evidence="2">
    <location>
        <begin position="341"/>
        <end position="350"/>
    </location>
</feature>
<dbReference type="Proteomes" id="UP000006671">
    <property type="component" value="Unassembled WGS sequence"/>
</dbReference>
<dbReference type="STRING" id="5762.D2V7W5"/>
<protein>
    <submittedName>
        <fullName evidence="3">Predicted protein</fullName>
    </submittedName>
</protein>
<feature type="region of interest" description="Disordered" evidence="2">
    <location>
        <begin position="1"/>
        <end position="21"/>
    </location>
</feature>
<dbReference type="PANTHER" id="PTHR28584">
    <property type="entry name" value="FAMILY WITH SEQUENCE SIMILARITY 228 MEMBER A"/>
    <property type="match status" value="1"/>
</dbReference>
<comment type="similarity">
    <text evidence="1">Belongs to the FAM228 family.</text>
</comment>
<dbReference type="EMBL" id="GG738856">
    <property type="protein sequence ID" value="EFC47076.1"/>
    <property type="molecule type" value="Genomic_DNA"/>
</dbReference>
<dbReference type="AlphaFoldDB" id="D2V7W5"/>
<dbReference type="KEGG" id="ngr:NAEGRDRAFT_47385"/>
<dbReference type="InterPro" id="IPR040046">
    <property type="entry name" value="FAM228"/>
</dbReference>
<evidence type="ECO:0000256" key="2">
    <source>
        <dbReference type="SAM" id="MobiDB-lite"/>
    </source>
</evidence>
<feature type="region of interest" description="Disordered" evidence="2">
    <location>
        <begin position="44"/>
        <end position="103"/>
    </location>
</feature>
<feature type="compositionally biased region" description="Low complexity" evidence="2">
    <location>
        <begin position="77"/>
        <end position="94"/>
    </location>
</feature>
<proteinExistence type="inferred from homology"/>
<sequence>MQTSRAKQQTLDSPQQLTSPQLFVHDATLYKELIDGIVYPDDYVDPNEEVYIPSPQKPSSVDQTLKPEKTNSAPLRKTSSGTSSTNNKNNTTRMETMKEEKKQQTEAYFQKIKDTTAKIRSKKQLESEKKFQELWNDILEERETFLKDINEKLAAYEEGDERKRQQIYEEWCERVFDPIQNQIDEHLAKLPFEEVKKKRRLKFEEYLNRLNHKHKNNGGVFRDIVLEDEYDPFELTKDTFKYKTKKPGETKMVSSNMRKQDMLGVEQYDKLDATPFGHYSKMVQPNSNSSKLAAIKLKSGVELDDFAREEKNPWENVRGKKVLQKIELKTTEQLANGYSTEAKRRAEAKRTVIPGAKK</sequence>
<evidence type="ECO:0000313" key="3">
    <source>
        <dbReference type="EMBL" id="EFC47076.1"/>
    </source>
</evidence>
<evidence type="ECO:0000256" key="1">
    <source>
        <dbReference type="ARBA" id="ARBA00007753"/>
    </source>
</evidence>
<dbReference type="InParanoid" id="D2V7W5"/>
<gene>
    <name evidence="3" type="ORF">NAEGRDRAFT_47385</name>
</gene>
<evidence type="ECO:0000313" key="4">
    <source>
        <dbReference type="Proteomes" id="UP000006671"/>
    </source>
</evidence>
<name>D2V7W5_NAEGR</name>
<keyword evidence="4" id="KW-1185">Reference proteome</keyword>
<dbReference type="PANTHER" id="PTHR28584:SF1">
    <property type="entry name" value="PROTEIN FAM228B"/>
    <property type="match status" value="1"/>
</dbReference>
<dbReference type="RefSeq" id="XP_002679820.1">
    <property type="nucleotide sequence ID" value="XM_002679774.1"/>
</dbReference>
<feature type="region of interest" description="Disordered" evidence="2">
    <location>
        <begin position="337"/>
        <end position="358"/>
    </location>
</feature>